<evidence type="ECO:0000259" key="1">
    <source>
        <dbReference type="Pfam" id="PF17753"/>
    </source>
</evidence>
<dbReference type="Pfam" id="PF17753">
    <property type="entry name" value="Ig_mannosidase"/>
    <property type="match status" value="1"/>
</dbReference>
<protein>
    <recommendedName>
        <fullName evidence="1">Beta-mannosidase Ig-fold domain-containing protein</fullName>
    </recommendedName>
</protein>
<reference evidence="2" key="1">
    <citation type="journal article" date="2022" name="bioRxiv">
        <title>Genomics of Preaxostyla Flagellates Illuminates Evolutionary Transitions and the Path Towards Mitochondrial Loss.</title>
        <authorList>
            <person name="Novak L.V.F."/>
            <person name="Treitli S.C."/>
            <person name="Pyrih J."/>
            <person name="Halakuc P."/>
            <person name="Pipaliya S.V."/>
            <person name="Vacek V."/>
            <person name="Brzon O."/>
            <person name="Soukal P."/>
            <person name="Eme L."/>
            <person name="Dacks J.B."/>
            <person name="Karnkowska A."/>
            <person name="Elias M."/>
            <person name="Hampl V."/>
        </authorList>
    </citation>
    <scope>NUCLEOTIDE SEQUENCE</scope>
    <source>
        <strain evidence="2">RCP-MX</strain>
    </source>
</reference>
<keyword evidence="3" id="KW-1185">Reference proteome</keyword>
<comment type="caution">
    <text evidence="2">The sequence shown here is derived from an EMBL/GenBank/DDBJ whole genome shotgun (WGS) entry which is preliminary data.</text>
</comment>
<dbReference type="InterPro" id="IPR041625">
    <property type="entry name" value="Beta-mannosidase_Ig"/>
</dbReference>
<gene>
    <name evidence="2" type="ORF">PAPYR_3326</name>
</gene>
<feature type="domain" description="Beta-mannosidase Ig-fold" evidence="1">
    <location>
        <begin position="23"/>
        <end position="98"/>
    </location>
</feature>
<evidence type="ECO:0000313" key="2">
    <source>
        <dbReference type="EMBL" id="KAJ4460318.1"/>
    </source>
</evidence>
<evidence type="ECO:0000313" key="3">
    <source>
        <dbReference type="Proteomes" id="UP001141327"/>
    </source>
</evidence>
<proteinExistence type="predicted"/>
<sequence length="103" mass="11203">MPLHIFIRVFLRPQFAVTDVSLVEPTRANVTFVAHGSGLQPLVFLEAGSSRSGGVDGYFSDNYLLVMAEIPITLQFQGWGPLDACALGRSIKFYSLLDACSGH</sequence>
<organism evidence="2 3">
    <name type="scientific">Paratrimastix pyriformis</name>
    <dbReference type="NCBI Taxonomy" id="342808"/>
    <lineage>
        <taxon>Eukaryota</taxon>
        <taxon>Metamonada</taxon>
        <taxon>Preaxostyla</taxon>
        <taxon>Paratrimastigidae</taxon>
        <taxon>Paratrimastix</taxon>
    </lineage>
</organism>
<dbReference type="Proteomes" id="UP001141327">
    <property type="component" value="Unassembled WGS sequence"/>
</dbReference>
<accession>A0ABQ8UMB9</accession>
<dbReference type="EMBL" id="JAPMOS010000013">
    <property type="protein sequence ID" value="KAJ4460318.1"/>
    <property type="molecule type" value="Genomic_DNA"/>
</dbReference>
<name>A0ABQ8UMB9_9EUKA</name>